<reference evidence="1 2" key="1">
    <citation type="submission" date="2019-12" db="EMBL/GenBank/DDBJ databases">
        <title>Sporaefaciens musculi gen. nov., sp. nov., a novel bacterium isolated from the caecum of an obese mouse.</title>
        <authorList>
            <person name="Rasmussen T.S."/>
            <person name="Streidl T."/>
            <person name="Hitch T.C.A."/>
            <person name="Wortmann E."/>
            <person name="Deptula P."/>
            <person name="Hansen M."/>
            <person name="Nielsen D.S."/>
            <person name="Clavel T."/>
            <person name="Vogensen F.K."/>
        </authorList>
    </citation>
    <scope>NUCLEOTIDE SEQUENCE [LARGE SCALE GENOMIC DNA]</scope>
    <source>
        <strain evidence="1 2">WCA-9-b2</strain>
    </source>
</reference>
<dbReference type="RefSeq" id="WP_159749253.1">
    <property type="nucleotide sequence ID" value="NZ_WUQX01000001.1"/>
</dbReference>
<keyword evidence="2" id="KW-1185">Reference proteome</keyword>
<sequence length="65" mass="7505">MREKKNHLYVDSNERSILLHSLVELKNQLIQQGRYTDCVDELIFKVIHAPIKKLRVGMAGGSDVR</sequence>
<comment type="caution">
    <text evidence="1">The sequence shown here is derived from an EMBL/GenBank/DDBJ whole genome shotgun (WGS) entry which is preliminary data.</text>
</comment>
<protein>
    <submittedName>
        <fullName evidence="1">Uncharacterized protein</fullName>
    </submittedName>
</protein>
<proteinExistence type="predicted"/>
<organism evidence="1 2">
    <name type="scientific">Sporofaciens musculi</name>
    <dbReference type="NCBI Taxonomy" id="2681861"/>
    <lineage>
        <taxon>Bacteria</taxon>
        <taxon>Bacillati</taxon>
        <taxon>Bacillota</taxon>
        <taxon>Clostridia</taxon>
        <taxon>Lachnospirales</taxon>
        <taxon>Lachnospiraceae</taxon>
        <taxon>Sporofaciens</taxon>
    </lineage>
</organism>
<evidence type="ECO:0000313" key="2">
    <source>
        <dbReference type="Proteomes" id="UP000460412"/>
    </source>
</evidence>
<dbReference type="EMBL" id="WUQX01000001">
    <property type="protein sequence ID" value="MXP74166.1"/>
    <property type="molecule type" value="Genomic_DNA"/>
</dbReference>
<name>A0A7X3MD66_9FIRM</name>
<dbReference type="Proteomes" id="UP000460412">
    <property type="component" value="Unassembled WGS sequence"/>
</dbReference>
<gene>
    <name evidence="1" type="ORF">GN277_01555</name>
</gene>
<evidence type="ECO:0000313" key="1">
    <source>
        <dbReference type="EMBL" id="MXP74166.1"/>
    </source>
</evidence>
<dbReference type="AlphaFoldDB" id="A0A7X3MD66"/>
<accession>A0A7X3MD66</accession>